<keyword evidence="8" id="KW-1185">Reference proteome</keyword>
<name>A0A1I5IBY8_9FIRM</name>
<dbReference type="AlphaFoldDB" id="A0A1I5IBY8"/>
<dbReference type="InterPro" id="IPR024925">
    <property type="entry name" value="Malonyl_CoA-ACP_transAc"/>
</dbReference>
<comment type="similarity">
    <text evidence="4">Belongs to the fabD family.</text>
</comment>
<feature type="active site" evidence="5">
    <location>
        <position position="211"/>
    </location>
</feature>
<proteinExistence type="inferred from homology"/>
<comment type="catalytic activity">
    <reaction evidence="3 4">
        <text>holo-[ACP] + malonyl-CoA = malonyl-[ACP] + CoA</text>
        <dbReference type="Rhea" id="RHEA:41792"/>
        <dbReference type="Rhea" id="RHEA-COMP:9623"/>
        <dbReference type="Rhea" id="RHEA-COMP:9685"/>
        <dbReference type="ChEBI" id="CHEBI:57287"/>
        <dbReference type="ChEBI" id="CHEBI:57384"/>
        <dbReference type="ChEBI" id="CHEBI:64479"/>
        <dbReference type="ChEBI" id="CHEBI:78449"/>
        <dbReference type="EC" id="2.3.1.39"/>
    </reaction>
</comment>
<dbReference type="Pfam" id="PF00698">
    <property type="entry name" value="Acyl_transf_1"/>
    <property type="match status" value="1"/>
</dbReference>
<dbReference type="InterPro" id="IPR004410">
    <property type="entry name" value="Malonyl_CoA-ACP_transAc_FabD"/>
</dbReference>
<sequence length="322" mass="35266">MGVLYKNIYEGELSMGKIAFVFPGQGAQYAGMGKDFYENFQDSREIYEKASGILGVDLPALCFEDNENLNITEYTQIAMVTTCMAMLLQVNKSGIKPDVCAGLSLGEYPAMIASGVMTFEEGIKVVHQRGKLMQDAVRPGVGSMAAVLGLDNGTIEKVCDETEGIVIVANYNCPGQIVISGEKEAVERASETLKEKGAKRVLPLNVSGPFHSPMLKKAGEQLNEILREITIHNPDIPYVANVNAEYIKDNKNIRDLLGKQVYSSVKWQQSVEKMIADGVDTFIEIGPGKTLTGFVRKIDKTCKVINIEKTGDLEKLQEVPLC</sequence>
<evidence type="ECO:0000313" key="7">
    <source>
        <dbReference type="EMBL" id="SFO57859.1"/>
    </source>
</evidence>
<feature type="active site" evidence="5">
    <location>
        <position position="104"/>
    </location>
</feature>
<dbReference type="Gene3D" id="3.40.366.10">
    <property type="entry name" value="Malonyl-Coenzyme A Acyl Carrier Protein, domain 2"/>
    <property type="match status" value="1"/>
</dbReference>
<dbReference type="FunFam" id="3.30.70.250:FF:000001">
    <property type="entry name" value="Malonyl CoA-acyl carrier protein transacylase"/>
    <property type="match status" value="1"/>
</dbReference>
<evidence type="ECO:0000256" key="2">
    <source>
        <dbReference type="ARBA" id="ARBA00023315"/>
    </source>
</evidence>
<keyword evidence="1 4" id="KW-0808">Transferase</keyword>
<dbReference type="InterPro" id="IPR001227">
    <property type="entry name" value="Ac_transferase_dom_sf"/>
</dbReference>
<dbReference type="GO" id="GO:0004314">
    <property type="term" value="F:[acyl-carrier-protein] S-malonyltransferase activity"/>
    <property type="evidence" value="ECO:0007669"/>
    <property type="project" value="UniProtKB-EC"/>
</dbReference>
<dbReference type="GO" id="GO:0005829">
    <property type="term" value="C:cytosol"/>
    <property type="evidence" value="ECO:0007669"/>
    <property type="project" value="TreeGrafter"/>
</dbReference>
<dbReference type="Proteomes" id="UP000198806">
    <property type="component" value="Unassembled WGS sequence"/>
</dbReference>
<evidence type="ECO:0000313" key="8">
    <source>
        <dbReference type="Proteomes" id="UP000198806"/>
    </source>
</evidence>
<dbReference type="PANTHER" id="PTHR42681:SF1">
    <property type="entry name" value="MALONYL-COA-ACYL CARRIER PROTEIN TRANSACYLASE, MITOCHONDRIAL"/>
    <property type="match status" value="1"/>
</dbReference>
<dbReference type="GO" id="GO:0006633">
    <property type="term" value="P:fatty acid biosynthetic process"/>
    <property type="evidence" value="ECO:0007669"/>
    <property type="project" value="TreeGrafter"/>
</dbReference>
<dbReference type="STRING" id="1527.SAMN04489757_14220"/>
<dbReference type="EMBL" id="FOWD01000042">
    <property type="protein sequence ID" value="SFO57859.1"/>
    <property type="molecule type" value="Genomic_DNA"/>
</dbReference>
<dbReference type="PIRSF" id="PIRSF000446">
    <property type="entry name" value="Mct"/>
    <property type="match status" value="1"/>
</dbReference>
<protein>
    <recommendedName>
        <fullName evidence="4">Malonyl CoA-acyl carrier protein transacylase</fullName>
        <ecNumber evidence="4">2.3.1.39</ecNumber>
    </recommendedName>
</protein>
<dbReference type="SUPFAM" id="SSF52151">
    <property type="entry name" value="FabD/lysophospholipase-like"/>
    <property type="match status" value="1"/>
</dbReference>
<evidence type="ECO:0000256" key="5">
    <source>
        <dbReference type="PIRSR" id="PIRSR000446-1"/>
    </source>
</evidence>
<dbReference type="InterPro" id="IPR014043">
    <property type="entry name" value="Acyl_transferase_dom"/>
</dbReference>
<reference evidence="7 8" key="1">
    <citation type="submission" date="2016-10" db="EMBL/GenBank/DDBJ databases">
        <authorList>
            <person name="de Groot N.N."/>
        </authorList>
    </citation>
    <scope>NUCLEOTIDE SEQUENCE [LARGE SCALE GENOMIC DNA]</scope>
    <source>
        <strain evidence="7 8">DSM 1283</strain>
    </source>
</reference>
<dbReference type="EC" id="2.3.1.39" evidence="4"/>
<accession>A0A1I5IBY8</accession>
<dbReference type="InterPro" id="IPR016035">
    <property type="entry name" value="Acyl_Trfase/lysoPLipase"/>
</dbReference>
<evidence type="ECO:0000256" key="4">
    <source>
        <dbReference type="PIRNR" id="PIRNR000446"/>
    </source>
</evidence>
<dbReference type="Gene3D" id="3.30.70.250">
    <property type="entry name" value="Malonyl-CoA ACP transacylase, ACP-binding"/>
    <property type="match status" value="1"/>
</dbReference>
<dbReference type="InterPro" id="IPR016036">
    <property type="entry name" value="Malonyl_transacylase_ACP-bd"/>
</dbReference>
<dbReference type="NCBIfam" id="TIGR00128">
    <property type="entry name" value="fabD"/>
    <property type="match status" value="1"/>
</dbReference>
<dbReference type="SUPFAM" id="SSF55048">
    <property type="entry name" value="Probable ACP-binding domain of malonyl-CoA ACP transacylase"/>
    <property type="match status" value="1"/>
</dbReference>
<evidence type="ECO:0000256" key="3">
    <source>
        <dbReference type="ARBA" id="ARBA00048462"/>
    </source>
</evidence>
<dbReference type="SMART" id="SM00827">
    <property type="entry name" value="PKS_AT"/>
    <property type="match status" value="1"/>
</dbReference>
<gene>
    <name evidence="7" type="ORF">SAMN04489757_14220</name>
</gene>
<dbReference type="PANTHER" id="PTHR42681">
    <property type="entry name" value="MALONYL-COA-ACYL CARRIER PROTEIN TRANSACYLASE, MITOCHONDRIAL"/>
    <property type="match status" value="1"/>
</dbReference>
<dbReference type="InterPro" id="IPR050858">
    <property type="entry name" value="Mal-CoA-ACP_Trans/PKS_FabD"/>
</dbReference>
<organism evidence="7 8">
    <name type="scientific">Anaerocolumna aminovalerica</name>
    <dbReference type="NCBI Taxonomy" id="1527"/>
    <lineage>
        <taxon>Bacteria</taxon>
        <taxon>Bacillati</taxon>
        <taxon>Bacillota</taxon>
        <taxon>Clostridia</taxon>
        <taxon>Lachnospirales</taxon>
        <taxon>Lachnospiraceae</taxon>
        <taxon>Anaerocolumna</taxon>
    </lineage>
</organism>
<feature type="domain" description="Malonyl-CoA:ACP transacylase (MAT)" evidence="6">
    <location>
        <begin position="21"/>
        <end position="312"/>
    </location>
</feature>
<evidence type="ECO:0000259" key="6">
    <source>
        <dbReference type="SMART" id="SM00827"/>
    </source>
</evidence>
<keyword evidence="2 4" id="KW-0012">Acyltransferase</keyword>
<evidence type="ECO:0000256" key="1">
    <source>
        <dbReference type="ARBA" id="ARBA00022679"/>
    </source>
</evidence>